<protein>
    <submittedName>
        <fullName evidence="1">Uncharacterized protein</fullName>
    </submittedName>
</protein>
<evidence type="ECO:0000313" key="1">
    <source>
        <dbReference type="EMBL" id="MFC4602678.1"/>
    </source>
</evidence>
<evidence type="ECO:0000313" key="2">
    <source>
        <dbReference type="Proteomes" id="UP001595914"/>
    </source>
</evidence>
<organism evidence="1 2">
    <name type="scientific">Rhodococcus kronopolitis</name>
    <dbReference type="NCBI Taxonomy" id="1460226"/>
    <lineage>
        <taxon>Bacteria</taxon>
        <taxon>Bacillati</taxon>
        <taxon>Actinomycetota</taxon>
        <taxon>Actinomycetes</taxon>
        <taxon>Mycobacteriales</taxon>
        <taxon>Nocardiaceae</taxon>
        <taxon>Rhodococcus</taxon>
    </lineage>
</organism>
<dbReference type="Proteomes" id="UP001595914">
    <property type="component" value="Unassembled WGS sequence"/>
</dbReference>
<name>A0ABV9FNS8_9NOCA</name>
<reference evidence="2" key="1">
    <citation type="journal article" date="2019" name="Int. J. Syst. Evol. Microbiol.">
        <title>The Global Catalogue of Microorganisms (GCM) 10K type strain sequencing project: providing services to taxonomists for standard genome sequencing and annotation.</title>
        <authorList>
            <consortium name="The Broad Institute Genomics Platform"/>
            <consortium name="The Broad Institute Genome Sequencing Center for Infectious Disease"/>
            <person name="Wu L."/>
            <person name="Ma J."/>
        </authorList>
    </citation>
    <scope>NUCLEOTIDE SEQUENCE [LARGE SCALE GENOMIC DNA]</scope>
    <source>
        <strain evidence="2">CCUG 54520</strain>
    </source>
</reference>
<gene>
    <name evidence="1" type="ORF">ACFO6S_03115</name>
</gene>
<dbReference type="RefSeq" id="WP_378413998.1">
    <property type="nucleotide sequence ID" value="NZ_JBHSFO010000001.1"/>
</dbReference>
<proteinExistence type="predicted"/>
<keyword evidence="2" id="KW-1185">Reference proteome</keyword>
<sequence length="82" mass="8771">MDEQVQLDAVTLRAVADGLSVSAGVVHEAAGALGARGLDQLARRVRAWSAVTADDARRLTDTVERYVRQDADLALAIDSSHR</sequence>
<dbReference type="EMBL" id="JBHSFO010000001">
    <property type="protein sequence ID" value="MFC4602678.1"/>
    <property type="molecule type" value="Genomic_DNA"/>
</dbReference>
<accession>A0ABV9FNS8</accession>
<comment type="caution">
    <text evidence="1">The sequence shown here is derived from an EMBL/GenBank/DDBJ whole genome shotgun (WGS) entry which is preliminary data.</text>
</comment>